<keyword evidence="2" id="KW-0503">Monooxygenase</keyword>
<accession>A0A383DB82</accession>
<sequence>MRFNHFLSSYFPDTRYGGARLFADMLEQARVADRLGYDAVSIPEHHLINILLTPAPLQMAVRVAAETEQVDIVTAVAVLPLHDMRVFAGEVAQADILCDGRMILGV</sequence>
<protein>
    <recommendedName>
        <fullName evidence="3">Luciferase-like domain-containing protein</fullName>
    </recommendedName>
</protein>
<evidence type="ECO:0000313" key="4">
    <source>
        <dbReference type="EMBL" id="SVE41549.1"/>
    </source>
</evidence>
<evidence type="ECO:0000256" key="2">
    <source>
        <dbReference type="ARBA" id="ARBA00023033"/>
    </source>
</evidence>
<name>A0A383DB82_9ZZZZ</name>
<dbReference type="Gene3D" id="3.20.20.30">
    <property type="entry name" value="Luciferase-like domain"/>
    <property type="match status" value="1"/>
</dbReference>
<dbReference type="GO" id="GO:0016705">
    <property type="term" value="F:oxidoreductase activity, acting on paired donors, with incorporation or reduction of molecular oxygen"/>
    <property type="evidence" value="ECO:0007669"/>
    <property type="project" value="InterPro"/>
</dbReference>
<dbReference type="Pfam" id="PF00296">
    <property type="entry name" value="Bac_luciferase"/>
    <property type="match status" value="1"/>
</dbReference>
<evidence type="ECO:0000256" key="1">
    <source>
        <dbReference type="ARBA" id="ARBA00023002"/>
    </source>
</evidence>
<dbReference type="InterPro" id="IPR050766">
    <property type="entry name" value="Bact_Lucif_Oxidored"/>
</dbReference>
<dbReference type="SUPFAM" id="SSF51679">
    <property type="entry name" value="Bacterial luciferase-like"/>
    <property type="match status" value="1"/>
</dbReference>
<keyword evidence="1" id="KW-0560">Oxidoreductase</keyword>
<feature type="non-terminal residue" evidence="4">
    <location>
        <position position="106"/>
    </location>
</feature>
<feature type="domain" description="Luciferase-like" evidence="3">
    <location>
        <begin position="1"/>
        <end position="106"/>
    </location>
</feature>
<proteinExistence type="predicted"/>
<dbReference type="PANTHER" id="PTHR30137:SF8">
    <property type="entry name" value="BLR5498 PROTEIN"/>
    <property type="match status" value="1"/>
</dbReference>
<dbReference type="GO" id="GO:0005829">
    <property type="term" value="C:cytosol"/>
    <property type="evidence" value="ECO:0007669"/>
    <property type="project" value="TreeGrafter"/>
</dbReference>
<evidence type="ECO:0000259" key="3">
    <source>
        <dbReference type="Pfam" id="PF00296"/>
    </source>
</evidence>
<organism evidence="4">
    <name type="scientific">marine metagenome</name>
    <dbReference type="NCBI Taxonomy" id="408172"/>
    <lineage>
        <taxon>unclassified sequences</taxon>
        <taxon>metagenomes</taxon>
        <taxon>ecological metagenomes</taxon>
    </lineage>
</organism>
<dbReference type="GO" id="GO:0004497">
    <property type="term" value="F:monooxygenase activity"/>
    <property type="evidence" value="ECO:0007669"/>
    <property type="project" value="UniProtKB-KW"/>
</dbReference>
<dbReference type="InterPro" id="IPR036661">
    <property type="entry name" value="Luciferase-like_sf"/>
</dbReference>
<dbReference type="PANTHER" id="PTHR30137">
    <property type="entry name" value="LUCIFERASE-LIKE MONOOXYGENASE"/>
    <property type="match status" value="1"/>
</dbReference>
<dbReference type="AlphaFoldDB" id="A0A383DB82"/>
<dbReference type="InterPro" id="IPR011251">
    <property type="entry name" value="Luciferase-like_dom"/>
</dbReference>
<reference evidence="4" key="1">
    <citation type="submission" date="2018-05" db="EMBL/GenBank/DDBJ databases">
        <authorList>
            <person name="Lanie J.A."/>
            <person name="Ng W.-L."/>
            <person name="Kazmierczak K.M."/>
            <person name="Andrzejewski T.M."/>
            <person name="Davidsen T.M."/>
            <person name="Wayne K.J."/>
            <person name="Tettelin H."/>
            <person name="Glass J.I."/>
            <person name="Rusch D."/>
            <person name="Podicherti R."/>
            <person name="Tsui H.-C.T."/>
            <person name="Winkler M.E."/>
        </authorList>
    </citation>
    <scope>NUCLEOTIDE SEQUENCE</scope>
</reference>
<gene>
    <name evidence="4" type="ORF">METZ01_LOCUS494403</name>
</gene>
<dbReference type="EMBL" id="UINC01215721">
    <property type="protein sequence ID" value="SVE41549.1"/>
    <property type="molecule type" value="Genomic_DNA"/>
</dbReference>